<proteinExistence type="predicted"/>
<reference evidence="2 3" key="1">
    <citation type="submission" date="2023-12" db="EMBL/GenBank/DDBJ databases">
        <title>Blastococcus brunescens sp. nov., an actonobacterium isolated from sandstone collected in sahara desert.</title>
        <authorList>
            <person name="Gtari M."/>
            <person name="Ghodhbane F."/>
        </authorList>
    </citation>
    <scope>NUCLEOTIDE SEQUENCE [LARGE SCALE GENOMIC DNA]</scope>
    <source>
        <strain evidence="2 3">BMG 8361</strain>
    </source>
</reference>
<dbReference type="RefSeq" id="WP_324276077.1">
    <property type="nucleotide sequence ID" value="NZ_CP141261.1"/>
</dbReference>
<evidence type="ECO:0000313" key="3">
    <source>
        <dbReference type="Proteomes" id="UP001324287"/>
    </source>
</evidence>
<protein>
    <submittedName>
        <fullName evidence="2">Uncharacterized protein</fullName>
    </submittedName>
</protein>
<evidence type="ECO:0000256" key="1">
    <source>
        <dbReference type="SAM" id="MobiDB-lite"/>
    </source>
</evidence>
<evidence type="ECO:0000313" key="2">
    <source>
        <dbReference type="EMBL" id="WRL64752.1"/>
    </source>
</evidence>
<accession>A0ABZ1B1R6</accession>
<name>A0ABZ1B1R6_9ACTN</name>
<organism evidence="2 3">
    <name type="scientific">Blastococcus brunescens</name>
    <dbReference type="NCBI Taxonomy" id="1564165"/>
    <lineage>
        <taxon>Bacteria</taxon>
        <taxon>Bacillati</taxon>
        <taxon>Actinomycetota</taxon>
        <taxon>Actinomycetes</taxon>
        <taxon>Geodermatophilales</taxon>
        <taxon>Geodermatophilaceae</taxon>
        <taxon>Blastococcus</taxon>
    </lineage>
</organism>
<keyword evidence="3" id="KW-1185">Reference proteome</keyword>
<sequence>MPGQGEEHVVEVGTAQPHVEHLDPGALQQAQSLGEHLGAAADRQAQPPGLLVGAGVLEG</sequence>
<dbReference type="EMBL" id="CP141261">
    <property type="protein sequence ID" value="WRL64752.1"/>
    <property type="molecule type" value="Genomic_DNA"/>
</dbReference>
<gene>
    <name evidence="2" type="ORF">U6N30_02970</name>
</gene>
<feature type="region of interest" description="Disordered" evidence="1">
    <location>
        <begin position="23"/>
        <end position="59"/>
    </location>
</feature>
<dbReference type="Proteomes" id="UP001324287">
    <property type="component" value="Chromosome"/>
</dbReference>